<dbReference type="InterPro" id="IPR007312">
    <property type="entry name" value="Phosphoesterase"/>
</dbReference>
<accession>A0ABP9RM50</accession>
<feature type="domain" description="Bacterial phospholipase C C-terminal" evidence="9">
    <location>
        <begin position="492"/>
        <end position="577"/>
    </location>
</feature>
<evidence type="ECO:0000256" key="2">
    <source>
        <dbReference type="ARBA" id="ARBA00009717"/>
    </source>
</evidence>
<dbReference type="InterPro" id="IPR006311">
    <property type="entry name" value="TAT_signal"/>
</dbReference>
<gene>
    <name evidence="10" type="ORF">GCM10023322_10660</name>
</gene>
<organism evidence="10 11">
    <name type="scientific">Rugosimonospora acidiphila</name>
    <dbReference type="NCBI Taxonomy" id="556531"/>
    <lineage>
        <taxon>Bacteria</taxon>
        <taxon>Bacillati</taxon>
        <taxon>Actinomycetota</taxon>
        <taxon>Actinomycetes</taxon>
        <taxon>Micromonosporales</taxon>
        <taxon>Micromonosporaceae</taxon>
        <taxon>Rugosimonospora</taxon>
    </lineage>
</organism>
<evidence type="ECO:0000256" key="8">
    <source>
        <dbReference type="SAM" id="MobiDB-lite"/>
    </source>
</evidence>
<comment type="subcellular location">
    <subcellularLocation>
        <location evidence="1">Secreted</location>
        <location evidence="1">Cell wall</location>
    </subcellularLocation>
</comment>
<comment type="similarity">
    <text evidence="2">Belongs to the bacterial phospholipase C family.</text>
</comment>
<protein>
    <recommendedName>
        <fullName evidence="3">phospholipase C</fullName>
        <ecNumber evidence="3">3.1.4.3</ecNumber>
    </recommendedName>
</protein>
<dbReference type="PROSITE" id="PS51318">
    <property type="entry name" value="TAT"/>
    <property type="match status" value="1"/>
</dbReference>
<evidence type="ECO:0000256" key="4">
    <source>
        <dbReference type="ARBA" id="ARBA00022512"/>
    </source>
</evidence>
<evidence type="ECO:0000256" key="7">
    <source>
        <dbReference type="ARBA" id="ARBA00048421"/>
    </source>
</evidence>
<dbReference type="EC" id="3.1.4.3" evidence="3"/>
<keyword evidence="11" id="KW-1185">Reference proteome</keyword>
<evidence type="ECO:0000256" key="1">
    <source>
        <dbReference type="ARBA" id="ARBA00004191"/>
    </source>
</evidence>
<proteinExistence type="inferred from homology"/>
<evidence type="ECO:0000313" key="11">
    <source>
        <dbReference type="Proteomes" id="UP001501570"/>
    </source>
</evidence>
<dbReference type="PANTHER" id="PTHR31956">
    <property type="entry name" value="NON-SPECIFIC PHOSPHOLIPASE C4-RELATED"/>
    <property type="match status" value="1"/>
</dbReference>
<evidence type="ECO:0000259" key="9">
    <source>
        <dbReference type="Pfam" id="PF05506"/>
    </source>
</evidence>
<sequence>MTGVSRRTVIGTGAAVAGALATGQVLPEAASGAPAHGRTGTIEDVKHVVILMQENRSFDHYYGSLSGVRGFADRQQLRYPDGTNVFEQPDANRAGDRVLRPFRMDTTRYDAQEAGDLDHSWDGTHAAANGGAWNRWVNAKGEEAMGYFTRADVPWQYSLADAFTICDHYFCSIQGPTTPNRLFLWTGTNDPAGTAGGPAISNPDDYLPVYRWTTYPERLERAGVSWQVYANTEIGEGDWLGDYGDNPLWLFQAYHDAQGSTDPAVRRLAERGSVTPWQPDAGQGHSVDHVLARFIGDCAAGTLPTVSWIVAPYRYSEHPQARPVDGAAYTDRVLRALWDSPGLWSSTVVLVDFDENDGFFDHVPPPVPPSGTAGEFVDGQPIGLGPRVPMTVVSPWSHGGWVNSQVFDHTSVIRFLELVTGVREPNISAWRRSVCGDLTSCFDFGDFNPRVPTLPDIGALVARADAQASLPPVPAPGPGAQPAPAQEPGGRPRRDLPYQPNANVLIDRATGAVSATLTNAGRAAMSFAVYPDAAPPFAATPVLVGPGREGQYRAETSGGRYAFTVYGPNGFIRAFAGTVVPEGRHEGQIPGVSVQVDPEHGGQLILTLRNAGSLAVRFTLASNDFLRLTEVHQVGREGFTRVTWPTQDGWYDVTITTTGAAPIAYRFAGRVERS</sequence>
<keyword evidence="4" id="KW-0964">Secreted</keyword>
<dbReference type="Pfam" id="PF04185">
    <property type="entry name" value="Phosphoesterase"/>
    <property type="match status" value="1"/>
</dbReference>
<dbReference type="Gene3D" id="3.40.720.10">
    <property type="entry name" value="Alkaline Phosphatase, subunit A"/>
    <property type="match status" value="2"/>
</dbReference>
<dbReference type="InterPro" id="IPR017850">
    <property type="entry name" value="Alkaline_phosphatase_core_sf"/>
</dbReference>
<evidence type="ECO:0000313" key="10">
    <source>
        <dbReference type="EMBL" id="GAA5179795.1"/>
    </source>
</evidence>
<feature type="region of interest" description="Disordered" evidence="8">
    <location>
        <begin position="469"/>
        <end position="497"/>
    </location>
</feature>
<evidence type="ECO:0000256" key="5">
    <source>
        <dbReference type="ARBA" id="ARBA00022801"/>
    </source>
</evidence>
<evidence type="ECO:0000256" key="3">
    <source>
        <dbReference type="ARBA" id="ARBA00012018"/>
    </source>
</evidence>
<dbReference type="RefSeq" id="WP_345626634.1">
    <property type="nucleotide sequence ID" value="NZ_BAABJQ010000003.1"/>
</dbReference>
<reference evidence="11" key="1">
    <citation type="journal article" date="2019" name="Int. J. Syst. Evol. Microbiol.">
        <title>The Global Catalogue of Microorganisms (GCM) 10K type strain sequencing project: providing services to taxonomists for standard genome sequencing and annotation.</title>
        <authorList>
            <consortium name="The Broad Institute Genomics Platform"/>
            <consortium name="The Broad Institute Genome Sequencing Center for Infectious Disease"/>
            <person name="Wu L."/>
            <person name="Ma J."/>
        </authorList>
    </citation>
    <scope>NUCLEOTIDE SEQUENCE [LARGE SCALE GENOMIC DNA]</scope>
    <source>
        <strain evidence="11">JCM 18304</strain>
    </source>
</reference>
<keyword evidence="4" id="KW-0134">Cell wall</keyword>
<keyword evidence="6" id="KW-0843">Virulence</keyword>
<dbReference type="InterPro" id="IPR017767">
    <property type="entry name" value="PC-PLC"/>
</dbReference>
<feature type="domain" description="Bacterial phospholipase C C-terminal" evidence="9">
    <location>
        <begin position="592"/>
        <end position="670"/>
    </location>
</feature>
<evidence type="ECO:0000256" key="6">
    <source>
        <dbReference type="ARBA" id="ARBA00023026"/>
    </source>
</evidence>
<comment type="catalytic activity">
    <reaction evidence="7">
        <text>a 1,2-diacyl-sn-glycero-3-phosphocholine + H2O = phosphocholine + a 1,2-diacyl-sn-glycerol + H(+)</text>
        <dbReference type="Rhea" id="RHEA:10604"/>
        <dbReference type="ChEBI" id="CHEBI:15377"/>
        <dbReference type="ChEBI" id="CHEBI:15378"/>
        <dbReference type="ChEBI" id="CHEBI:17815"/>
        <dbReference type="ChEBI" id="CHEBI:57643"/>
        <dbReference type="ChEBI" id="CHEBI:295975"/>
        <dbReference type="EC" id="3.1.4.3"/>
    </reaction>
    <physiologicalReaction direction="left-to-right" evidence="7">
        <dbReference type="Rhea" id="RHEA:10605"/>
    </physiologicalReaction>
</comment>
<keyword evidence="5" id="KW-0378">Hydrolase</keyword>
<name>A0ABP9RM50_9ACTN</name>
<dbReference type="PANTHER" id="PTHR31956:SF1">
    <property type="entry name" value="NON-SPECIFIC PHOSPHOLIPASE C1"/>
    <property type="match status" value="1"/>
</dbReference>
<dbReference type="Pfam" id="PF05506">
    <property type="entry name" value="PLipase_C_C"/>
    <property type="match status" value="2"/>
</dbReference>
<dbReference type="Proteomes" id="UP001501570">
    <property type="component" value="Unassembled WGS sequence"/>
</dbReference>
<dbReference type="NCBIfam" id="TIGR03396">
    <property type="entry name" value="PC_PLC"/>
    <property type="match status" value="1"/>
</dbReference>
<dbReference type="InterPro" id="IPR008475">
    <property type="entry name" value="PLipase_C_C"/>
</dbReference>
<dbReference type="EMBL" id="BAABJQ010000003">
    <property type="protein sequence ID" value="GAA5179795.1"/>
    <property type="molecule type" value="Genomic_DNA"/>
</dbReference>
<comment type="caution">
    <text evidence="10">The sequence shown here is derived from an EMBL/GenBank/DDBJ whole genome shotgun (WGS) entry which is preliminary data.</text>
</comment>
<feature type="compositionally biased region" description="Pro residues" evidence="8">
    <location>
        <begin position="471"/>
        <end position="481"/>
    </location>
</feature>
<dbReference type="CDD" id="cd16014">
    <property type="entry name" value="PLC"/>
    <property type="match status" value="1"/>
</dbReference>